<organism evidence="3">
    <name type="scientific">marine metagenome</name>
    <dbReference type="NCBI Taxonomy" id="408172"/>
    <lineage>
        <taxon>unclassified sequences</taxon>
        <taxon>metagenomes</taxon>
        <taxon>ecological metagenomes</taxon>
    </lineage>
</organism>
<name>A0A382F3L5_9ZZZZ</name>
<reference evidence="3" key="1">
    <citation type="submission" date="2018-05" db="EMBL/GenBank/DDBJ databases">
        <authorList>
            <person name="Lanie J.A."/>
            <person name="Ng W.-L."/>
            <person name="Kazmierczak K.M."/>
            <person name="Andrzejewski T.M."/>
            <person name="Davidsen T.M."/>
            <person name="Wayne K.J."/>
            <person name="Tettelin H."/>
            <person name="Glass J.I."/>
            <person name="Rusch D."/>
            <person name="Podicherti R."/>
            <person name="Tsui H.-C.T."/>
            <person name="Winkler M.E."/>
        </authorList>
    </citation>
    <scope>NUCLEOTIDE SEQUENCE</scope>
</reference>
<evidence type="ECO:0000256" key="1">
    <source>
        <dbReference type="SAM" id="MobiDB-lite"/>
    </source>
</evidence>
<dbReference type="SUPFAM" id="SSF53067">
    <property type="entry name" value="Actin-like ATPase domain"/>
    <property type="match status" value="1"/>
</dbReference>
<sequence length="80" mass="8886">MDETVSSWTNGTGVDSATASRSWPSRQCRFWWQATDQAMQLLKQHHGKVMADVKVIGLSGQMHGATVLDKHARPLRPAIL</sequence>
<dbReference type="Pfam" id="PF00370">
    <property type="entry name" value="FGGY_N"/>
    <property type="match status" value="1"/>
</dbReference>
<feature type="non-terminal residue" evidence="3">
    <location>
        <position position="80"/>
    </location>
</feature>
<dbReference type="InterPro" id="IPR043129">
    <property type="entry name" value="ATPase_NBD"/>
</dbReference>
<dbReference type="InterPro" id="IPR018484">
    <property type="entry name" value="FGGY_N"/>
</dbReference>
<dbReference type="EMBL" id="UINC01047821">
    <property type="protein sequence ID" value="SVB57570.1"/>
    <property type="molecule type" value="Genomic_DNA"/>
</dbReference>
<evidence type="ECO:0000313" key="3">
    <source>
        <dbReference type="EMBL" id="SVB57570.1"/>
    </source>
</evidence>
<gene>
    <name evidence="3" type="ORF">METZ01_LOCUS210424</name>
</gene>
<evidence type="ECO:0000259" key="2">
    <source>
        <dbReference type="Pfam" id="PF00370"/>
    </source>
</evidence>
<feature type="domain" description="Carbohydrate kinase FGGY N-terminal" evidence="2">
    <location>
        <begin position="15"/>
        <end position="80"/>
    </location>
</feature>
<dbReference type="AlphaFoldDB" id="A0A382F3L5"/>
<feature type="region of interest" description="Disordered" evidence="1">
    <location>
        <begin position="1"/>
        <end position="23"/>
    </location>
</feature>
<accession>A0A382F3L5</accession>
<protein>
    <recommendedName>
        <fullName evidence="2">Carbohydrate kinase FGGY N-terminal domain-containing protein</fullName>
    </recommendedName>
</protein>
<dbReference type="GO" id="GO:0016301">
    <property type="term" value="F:kinase activity"/>
    <property type="evidence" value="ECO:0007669"/>
    <property type="project" value="InterPro"/>
</dbReference>
<dbReference type="Gene3D" id="3.30.420.40">
    <property type="match status" value="1"/>
</dbReference>
<proteinExistence type="predicted"/>
<dbReference type="GO" id="GO:0005975">
    <property type="term" value="P:carbohydrate metabolic process"/>
    <property type="evidence" value="ECO:0007669"/>
    <property type="project" value="InterPro"/>
</dbReference>